<evidence type="ECO:0000256" key="3">
    <source>
        <dbReference type="SAM" id="SignalP"/>
    </source>
</evidence>
<dbReference type="InterPro" id="IPR036691">
    <property type="entry name" value="Endo/exonu/phosph_ase_sf"/>
</dbReference>
<feature type="compositionally biased region" description="Low complexity" evidence="2">
    <location>
        <begin position="200"/>
        <end position="229"/>
    </location>
</feature>
<dbReference type="PROSITE" id="PS51841">
    <property type="entry name" value="LTD"/>
    <property type="match status" value="1"/>
</dbReference>
<feature type="signal peptide" evidence="3">
    <location>
        <begin position="1"/>
        <end position="30"/>
    </location>
</feature>
<dbReference type="GO" id="GO:0004553">
    <property type="term" value="F:hydrolase activity, hydrolyzing O-glycosyl compounds"/>
    <property type="evidence" value="ECO:0007669"/>
    <property type="project" value="InterPro"/>
</dbReference>
<dbReference type="GO" id="GO:0030246">
    <property type="term" value="F:carbohydrate binding"/>
    <property type="evidence" value="ECO:0007669"/>
    <property type="project" value="InterPro"/>
</dbReference>
<dbReference type="RefSeq" id="WP_079575722.1">
    <property type="nucleotide sequence ID" value="NZ_FUZQ01000006.1"/>
</dbReference>
<keyword evidence="6" id="KW-1185">Reference proteome</keyword>
<dbReference type="SUPFAM" id="SSF56219">
    <property type="entry name" value="DNase I-like"/>
    <property type="match status" value="1"/>
</dbReference>
<feature type="region of interest" description="Disordered" evidence="2">
    <location>
        <begin position="677"/>
        <end position="701"/>
    </location>
</feature>
<name>A0A1T5LHI4_9MICO</name>
<evidence type="ECO:0000259" key="4">
    <source>
        <dbReference type="PROSITE" id="PS51841"/>
    </source>
</evidence>
<feature type="chain" id="PRO_5012820923" description="LTD domain-containing protein" evidence="3">
    <location>
        <begin position="31"/>
        <end position="936"/>
    </location>
</feature>
<dbReference type="CDD" id="cd04486">
    <property type="entry name" value="YhcR_OBF_like"/>
    <property type="match status" value="1"/>
</dbReference>
<feature type="domain" description="LTD" evidence="4">
    <location>
        <begin position="31"/>
        <end position="175"/>
    </location>
</feature>
<dbReference type="Pfam" id="PF03372">
    <property type="entry name" value="Exo_endo_phos"/>
    <property type="match status" value="1"/>
</dbReference>
<sequence>MSPTRPTRHRGPLAAATAAALVLPVGAALAAPASAAVSPGAPVVIDEMYGGGGNSGAAFNQDFVELHNPTDQPVSLEGWSVQYASATGTWANGAQTNLSGEIPAGGAFLVAEATGSNTSLPALPAPDVTGTIAMSGTGAKVALVRSTDRLACAGADCAAAEAVVDLVGWGVSANAFAGSGPAPATTNATSVARRDHAHSADNAADFAAGTPTPTASGTDPGTDPGPAEDATIAEIQGTGATSPLVGKAVTTTGVVTATYPTGGFDGLYLQTAGTGGDPADDATPGASDAVFVYSRAAAAELEVGDHVEVTGEVSEHEGLTEVTADTWAVLDEPGSVEPLATTWPATDAEREALEGVLLAPQGDFTVTDNYDTNFYATIGLAAGGSPLVQPTSVGRPGSVEAKEQAEDNAARAVLLDDGASTNYGSAANSSQPLPWLTGGDPVRVGAAVTFTRPVVLDYRFDAWGLQPQHRLTPDVADAVQPAVFEDTREAAPEEVGGTLQVGTFNVLNYFTTTGDQLTGCRYYTDRAGDPVTVRDGCDARGAAEAEDLERQQTKIVAAISALGADVVGLEEIENSAAFGKDRDQALSDLVDALNAHDGAGTWAFVASPADLPGSEDVIRTAFVYRTAGAEPVGSSRILDDPEAFGNARQPLAQVFQPAGGVDADPGDDVVVVTNHFKSKGSAGPWPGDEDTGDGQGASNESRVRQATALVSFADDVAADAGTDAVLLVGDLNSYEQEDPVVVLTDAGYTDLGPTTGEYTYAFDGAVGSLDHALASSGLIDRVTGTDIWNVNAYEPVAGEYSRYNYNATILYDESPFRSSDHDPILVGLDLAPSAPAWGAKATYGKGDRVSFEGRLFEALWWSRGDRPGASAYGPWAEVGAPVVTSAGTFPAWTGTWVYGKGDVVVHDGHRWQAQWYSRHDEPGTTRWGPWKDLGAA</sequence>
<dbReference type="InterPro" id="IPR005135">
    <property type="entry name" value="Endo/exonuclease/phosphatase"/>
</dbReference>
<dbReference type="Proteomes" id="UP000189777">
    <property type="component" value="Unassembled WGS sequence"/>
</dbReference>
<reference evidence="5 6" key="1">
    <citation type="submission" date="2017-02" db="EMBL/GenBank/DDBJ databases">
        <authorList>
            <person name="Peterson S.W."/>
        </authorList>
    </citation>
    <scope>NUCLEOTIDE SEQUENCE [LARGE SCALE GENOMIC DNA]</scope>
    <source>
        <strain evidence="5 6">DSM 21481</strain>
    </source>
</reference>
<dbReference type="GO" id="GO:0005576">
    <property type="term" value="C:extracellular region"/>
    <property type="evidence" value="ECO:0007669"/>
    <property type="project" value="InterPro"/>
</dbReference>
<dbReference type="PANTHER" id="PTHR42834">
    <property type="entry name" value="ENDONUCLEASE/EXONUCLEASE/PHOSPHATASE FAMILY PROTEIN (AFU_ORTHOLOGUE AFUA_3G09210)"/>
    <property type="match status" value="1"/>
</dbReference>
<evidence type="ECO:0000313" key="5">
    <source>
        <dbReference type="EMBL" id="SKC75453.1"/>
    </source>
</evidence>
<gene>
    <name evidence="5" type="ORF">SAMN04324258_3432</name>
</gene>
<dbReference type="SUPFAM" id="SSF74853">
    <property type="entry name" value="Lamin A/C globular tail domain"/>
    <property type="match status" value="1"/>
</dbReference>
<dbReference type="InterPro" id="IPR036573">
    <property type="entry name" value="CBM_sf_5/12"/>
</dbReference>
<dbReference type="AlphaFoldDB" id="A0A1T5LHI4"/>
<evidence type="ECO:0000313" key="6">
    <source>
        <dbReference type="Proteomes" id="UP000189777"/>
    </source>
</evidence>
<proteinExistence type="predicted"/>
<accession>A0A1T5LHI4</accession>
<dbReference type="CDD" id="cd10283">
    <property type="entry name" value="MnuA_DNase1-like"/>
    <property type="match status" value="1"/>
</dbReference>
<evidence type="ECO:0000256" key="1">
    <source>
        <dbReference type="ARBA" id="ARBA00022801"/>
    </source>
</evidence>
<dbReference type="InterPro" id="IPR047971">
    <property type="entry name" value="ExeM-like"/>
</dbReference>
<dbReference type="Pfam" id="PF00932">
    <property type="entry name" value="LTD"/>
    <property type="match status" value="1"/>
</dbReference>
<dbReference type="GO" id="GO:0005975">
    <property type="term" value="P:carbohydrate metabolic process"/>
    <property type="evidence" value="ECO:0007669"/>
    <property type="project" value="InterPro"/>
</dbReference>
<dbReference type="InterPro" id="IPR001322">
    <property type="entry name" value="Lamin_tail_dom"/>
</dbReference>
<dbReference type="OrthoDB" id="1016457at2"/>
<keyword evidence="3" id="KW-0732">Signal</keyword>
<dbReference type="Gene3D" id="2.10.10.20">
    <property type="entry name" value="Carbohydrate-binding module superfamily 5/12"/>
    <property type="match status" value="2"/>
</dbReference>
<dbReference type="Pfam" id="PF02839">
    <property type="entry name" value="CBM_5_12"/>
    <property type="match status" value="1"/>
</dbReference>
<dbReference type="SUPFAM" id="SSF51055">
    <property type="entry name" value="Carbohydrate binding domain"/>
    <property type="match status" value="2"/>
</dbReference>
<dbReference type="InterPro" id="IPR036415">
    <property type="entry name" value="Lamin_tail_dom_sf"/>
</dbReference>
<feature type="region of interest" description="Disordered" evidence="2">
    <location>
        <begin position="178"/>
        <end position="229"/>
    </location>
</feature>
<organism evidence="5 6">
    <name type="scientific">Krasilnikoviella flava</name>
    <dbReference type="NCBI Taxonomy" id="526729"/>
    <lineage>
        <taxon>Bacteria</taxon>
        <taxon>Bacillati</taxon>
        <taxon>Actinomycetota</taxon>
        <taxon>Actinomycetes</taxon>
        <taxon>Micrococcales</taxon>
        <taxon>Promicromonosporaceae</taxon>
        <taxon>Krasilnikoviella</taxon>
    </lineage>
</organism>
<evidence type="ECO:0000256" key="2">
    <source>
        <dbReference type="SAM" id="MobiDB-lite"/>
    </source>
</evidence>
<dbReference type="CDD" id="cd12215">
    <property type="entry name" value="ChiC_BD"/>
    <property type="match status" value="2"/>
</dbReference>
<dbReference type="STRING" id="526729.SAMN04324258_3432"/>
<dbReference type="Gene3D" id="3.60.10.10">
    <property type="entry name" value="Endonuclease/exonuclease/phosphatase"/>
    <property type="match status" value="1"/>
</dbReference>
<dbReference type="NCBIfam" id="NF033681">
    <property type="entry name" value="ExeM_NucH_DNase"/>
    <property type="match status" value="1"/>
</dbReference>
<protein>
    <recommendedName>
        <fullName evidence="4">LTD domain-containing protein</fullName>
    </recommendedName>
</protein>
<dbReference type="InterPro" id="IPR003610">
    <property type="entry name" value="CBM5/12"/>
</dbReference>
<dbReference type="SMART" id="SM00495">
    <property type="entry name" value="ChtBD3"/>
    <property type="match status" value="2"/>
</dbReference>
<keyword evidence="1" id="KW-0378">Hydrolase</keyword>
<dbReference type="EMBL" id="FUZQ01000006">
    <property type="protein sequence ID" value="SKC75453.1"/>
    <property type="molecule type" value="Genomic_DNA"/>
</dbReference>
<dbReference type="PANTHER" id="PTHR42834:SF1">
    <property type="entry name" value="ENDONUCLEASE_EXONUCLEASE_PHOSPHATASE FAMILY PROTEIN (AFU_ORTHOLOGUE AFUA_3G09210)"/>
    <property type="match status" value="1"/>
</dbReference>